<evidence type="ECO:0008006" key="4">
    <source>
        <dbReference type="Google" id="ProtNLM"/>
    </source>
</evidence>
<evidence type="ECO:0000313" key="3">
    <source>
        <dbReference type="Proteomes" id="UP001597389"/>
    </source>
</evidence>
<evidence type="ECO:0000313" key="2">
    <source>
        <dbReference type="EMBL" id="MFD2159966.1"/>
    </source>
</evidence>
<feature type="signal peptide" evidence="1">
    <location>
        <begin position="1"/>
        <end position="23"/>
    </location>
</feature>
<keyword evidence="1" id="KW-0732">Signal</keyword>
<keyword evidence="3" id="KW-1185">Reference proteome</keyword>
<organism evidence="2 3">
    <name type="scientific">Rubritalea tangerina</name>
    <dbReference type="NCBI Taxonomy" id="430798"/>
    <lineage>
        <taxon>Bacteria</taxon>
        <taxon>Pseudomonadati</taxon>
        <taxon>Verrucomicrobiota</taxon>
        <taxon>Verrucomicrobiia</taxon>
        <taxon>Verrucomicrobiales</taxon>
        <taxon>Rubritaleaceae</taxon>
        <taxon>Rubritalea</taxon>
    </lineage>
</organism>
<dbReference type="RefSeq" id="WP_377088923.1">
    <property type="nucleotide sequence ID" value="NZ_JBHSJL010000014.1"/>
</dbReference>
<name>A0ABW4ZDM3_9BACT</name>
<evidence type="ECO:0000256" key="1">
    <source>
        <dbReference type="SAM" id="SignalP"/>
    </source>
</evidence>
<dbReference type="Proteomes" id="UP001597389">
    <property type="component" value="Unassembled WGS sequence"/>
</dbReference>
<accession>A0ABW4ZDM3</accession>
<reference evidence="3" key="1">
    <citation type="journal article" date="2019" name="Int. J. Syst. Evol. Microbiol.">
        <title>The Global Catalogue of Microorganisms (GCM) 10K type strain sequencing project: providing services to taxonomists for standard genome sequencing and annotation.</title>
        <authorList>
            <consortium name="The Broad Institute Genomics Platform"/>
            <consortium name="The Broad Institute Genome Sequencing Center for Infectious Disease"/>
            <person name="Wu L."/>
            <person name="Ma J."/>
        </authorList>
    </citation>
    <scope>NUCLEOTIDE SEQUENCE [LARGE SCALE GENOMIC DNA]</scope>
    <source>
        <strain evidence="3">CCUG 57942</strain>
    </source>
</reference>
<proteinExistence type="predicted"/>
<gene>
    <name evidence="2" type="ORF">ACFSW8_13745</name>
</gene>
<sequence length="291" mass="29653">MKVTRILLSSLFLLALSTATSSAATIRDAVFDPDPAGYVSYGSLSLTGSETLEFDTDSGELKINNTVQTYVAVDVTADNGDTYKAFIFDSFNVGSNVTIDVIPGTPNAAPVNGLAILSIGDFTLNTLLEYGDATTGQGNPGGNISLVSQGDMTLTSVIQSQGGNGKNSDGYDAGLITIATGGLLDASSATFDADGGDADPKKNGNGGDAGTVTIFANEITGDFNDLNITAAGGAGNGTGTSSGLDVNPLDFTDVDFPDGDLSYLTTAIPEPSSALLALIAGNFFLLRRKRA</sequence>
<protein>
    <recommendedName>
        <fullName evidence="4">PEP-CTERM protein-sorting domain-containing protein</fullName>
    </recommendedName>
</protein>
<dbReference type="EMBL" id="JBHUJB010000061">
    <property type="protein sequence ID" value="MFD2159966.1"/>
    <property type="molecule type" value="Genomic_DNA"/>
</dbReference>
<comment type="caution">
    <text evidence="2">The sequence shown here is derived from an EMBL/GenBank/DDBJ whole genome shotgun (WGS) entry which is preliminary data.</text>
</comment>
<feature type="chain" id="PRO_5046519359" description="PEP-CTERM protein-sorting domain-containing protein" evidence="1">
    <location>
        <begin position="24"/>
        <end position="291"/>
    </location>
</feature>